<dbReference type="GO" id="GO:0009277">
    <property type="term" value="C:fungal-type cell wall"/>
    <property type="evidence" value="ECO:0007669"/>
    <property type="project" value="TreeGrafter"/>
</dbReference>
<dbReference type="HOGENOM" id="CLU_033459_0_0_1"/>
<reference evidence="6 7" key="1">
    <citation type="journal article" date="2011" name="Proc. Natl. Acad. Sci. U.S.A.">
        <title>Evolutionary erosion of yeast sex chromosomes by mating-type switching accidents.</title>
        <authorList>
            <person name="Gordon J.L."/>
            <person name="Armisen D."/>
            <person name="Proux-Wera E."/>
            <person name="Oheigeartaigh S.S."/>
            <person name="Byrne K.P."/>
            <person name="Wolfe K.H."/>
        </authorList>
    </citation>
    <scope>NUCLEOTIDE SEQUENCE [LARGE SCALE GENOMIC DNA]</scope>
    <source>
        <strain evidence="7">ATCC MYA-139 / BCRC 22969 / CBS 8797 / CCRC 22969 / KCTC 17520 / NBRC 10181 / NCYC 3082</strain>
    </source>
</reference>
<evidence type="ECO:0000256" key="3">
    <source>
        <dbReference type="ARBA" id="ARBA00023128"/>
    </source>
</evidence>
<proteinExistence type="inferred from homology"/>
<accession>J7R1C6</accession>
<evidence type="ECO:0000256" key="5">
    <source>
        <dbReference type="SAM" id="SignalP"/>
    </source>
</evidence>
<feature type="region of interest" description="Disordered" evidence="4">
    <location>
        <begin position="71"/>
        <end position="97"/>
    </location>
</feature>
<reference evidence="7" key="2">
    <citation type="submission" date="2012-08" db="EMBL/GenBank/DDBJ databases">
        <title>Genome sequence of Kazachstania naganishii.</title>
        <authorList>
            <person name="Gordon J.L."/>
            <person name="Armisen D."/>
            <person name="Proux-Wera E."/>
            <person name="OhEigeartaigh S.S."/>
            <person name="Byrne K.P."/>
            <person name="Wolfe K.H."/>
        </authorList>
    </citation>
    <scope>NUCLEOTIDE SEQUENCE [LARGE SCALE GENOMIC DNA]</scope>
    <source>
        <strain evidence="7">ATCC MYA-139 / BCRC 22969 / CBS 8797 / CCRC 22969 / KCTC 17520 / NBRC 10181 / NCYC 3082</strain>
    </source>
</reference>
<comment type="subcellular location">
    <subcellularLocation>
        <location evidence="1">Mitochondrion</location>
    </subcellularLocation>
</comment>
<feature type="signal peptide" evidence="5">
    <location>
        <begin position="1"/>
        <end position="18"/>
    </location>
</feature>
<dbReference type="EMBL" id="HE978315">
    <property type="protein sequence ID" value="CCK68605.1"/>
    <property type="molecule type" value="Genomic_DNA"/>
</dbReference>
<dbReference type="PANTHER" id="PTHR31316:SF2">
    <property type="entry name" value="BETA-GLUCOSIDASE-LIKE PROTEIN NCA3, MITOCHONDRIAL-RELATED"/>
    <property type="match status" value="1"/>
</dbReference>
<name>J7R1C6_HUIN7</name>
<comment type="similarity">
    <text evidence="2">Belongs to the SUN family.</text>
</comment>
<dbReference type="InterPro" id="IPR005556">
    <property type="entry name" value="SUN"/>
</dbReference>
<dbReference type="InterPro" id="IPR051526">
    <property type="entry name" value="Beta-Glucosidase_SUN"/>
</dbReference>
<dbReference type="Proteomes" id="UP000006310">
    <property type="component" value="Chromosome 2"/>
</dbReference>
<dbReference type="OrthoDB" id="5339822at2759"/>
<dbReference type="KEGG" id="kng:KNAG_0B01580"/>
<dbReference type="GeneID" id="34524255"/>
<dbReference type="Pfam" id="PF03856">
    <property type="entry name" value="SUN"/>
    <property type="match status" value="1"/>
</dbReference>
<feature type="chain" id="PRO_5003796736" evidence="5">
    <location>
        <begin position="19"/>
        <end position="355"/>
    </location>
</feature>
<keyword evidence="3" id="KW-0496">Mitochondrion</keyword>
<keyword evidence="7" id="KW-1185">Reference proteome</keyword>
<dbReference type="STRING" id="1071383.J7R1C6"/>
<dbReference type="GO" id="GO:0031505">
    <property type="term" value="P:fungal-type cell wall organization"/>
    <property type="evidence" value="ECO:0007669"/>
    <property type="project" value="TreeGrafter"/>
</dbReference>
<evidence type="ECO:0000256" key="1">
    <source>
        <dbReference type="ARBA" id="ARBA00004173"/>
    </source>
</evidence>
<evidence type="ECO:0000256" key="2">
    <source>
        <dbReference type="ARBA" id="ARBA00010579"/>
    </source>
</evidence>
<sequence>MKFSQSALVLSSVLFAAAAPSGGHRDEHAKRDVVVVTEYVNEGGAVVVPPAEQQTQTTADYNTATATLHADRDTTTLSPKATATKGSSGVSNSQSNSGSFQDGTIACSDFPSGNGVVSLDWLGMGGWASIQDSNGQSVTSCSEGNYCSYACDSGMAKTQWPSSQPASGASLGGLICKDGFLHRTNTDADSLCQSGENVASVVNKGSSGSVALCMTDYPGSENMVIPTVVGEGSTEPLTVVNSDSFYTWQGKKTSAQYYVNNAGVSKEDGCVWGSAGSGVGNWAPLVIGAGSSNGQTYLSLIPNPNNGDSANFNVKIEGTSGSNVQGDCKYENGSFSGGDGCTVSIISGSAQVVFY</sequence>
<dbReference type="PANTHER" id="PTHR31316">
    <property type="entry name" value="BETA-GLUCOSIDASE-LIKE PROTEIN NCA3, MITOCHONDRIAL-RELATED"/>
    <property type="match status" value="1"/>
</dbReference>
<dbReference type="RefSeq" id="XP_022462851.1">
    <property type="nucleotide sequence ID" value="XM_022611443.1"/>
</dbReference>
<evidence type="ECO:0000313" key="6">
    <source>
        <dbReference type="EMBL" id="CCK68605.1"/>
    </source>
</evidence>
<feature type="compositionally biased region" description="Polar residues" evidence="4">
    <location>
        <begin position="75"/>
        <end position="85"/>
    </location>
</feature>
<dbReference type="AlphaFoldDB" id="J7R1C6"/>
<dbReference type="eggNOG" id="ENOG502QREM">
    <property type="taxonomic scope" value="Eukaryota"/>
</dbReference>
<dbReference type="OMA" id="SIMNMDA"/>
<evidence type="ECO:0000313" key="7">
    <source>
        <dbReference type="Proteomes" id="UP000006310"/>
    </source>
</evidence>
<dbReference type="GO" id="GO:0042776">
    <property type="term" value="P:proton motive force-driven mitochondrial ATP synthesis"/>
    <property type="evidence" value="ECO:0007669"/>
    <property type="project" value="EnsemblFungi"/>
</dbReference>
<dbReference type="GO" id="GO:0005739">
    <property type="term" value="C:mitochondrion"/>
    <property type="evidence" value="ECO:0007669"/>
    <property type="project" value="UniProtKB-SubCell"/>
</dbReference>
<gene>
    <name evidence="6" type="primary">KNAG0B01580</name>
    <name evidence="6" type="ordered locus">KNAG_0B01580</name>
</gene>
<dbReference type="GO" id="GO:0009986">
    <property type="term" value="C:cell surface"/>
    <property type="evidence" value="ECO:0007669"/>
    <property type="project" value="TreeGrafter"/>
</dbReference>
<feature type="compositionally biased region" description="Low complexity" evidence="4">
    <location>
        <begin position="86"/>
        <end position="97"/>
    </location>
</feature>
<protein>
    <submittedName>
        <fullName evidence="6">Uncharacterized protein</fullName>
    </submittedName>
</protein>
<organism evidence="6 7">
    <name type="scientific">Huiozyma naganishii (strain ATCC MYA-139 / BCRC 22969 / CBS 8797 / KCTC 17520 / NBRC 10181 / NCYC 3082 / Yp74L-3)</name>
    <name type="common">Yeast</name>
    <name type="synonym">Kazachstania naganishii</name>
    <dbReference type="NCBI Taxonomy" id="1071383"/>
    <lineage>
        <taxon>Eukaryota</taxon>
        <taxon>Fungi</taxon>
        <taxon>Dikarya</taxon>
        <taxon>Ascomycota</taxon>
        <taxon>Saccharomycotina</taxon>
        <taxon>Saccharomycetes</taxon>
        <taxon>Saccharomycetales</taxon>
        <taxon>Saccharomycetaceae</taxon>
        <taxon>Huiozyma</taxon>
    </lineage>
</organism>
<keyword evidence="5" id="KW-0732">Signal</keyword>
<evidence type="ECO:0000256" key="4">
    <source>
        <dbReference type="SAM" id="MobiDB-lite"/>
    </source>
</evidence>